<sequence length="859" mass="96076">MINNTPYHKVADTKGNFELRNIPAGEYDLTITNVGYTETHRHITLKAGQTLQLFLSLNQEGKAMEEVTVFGKADREKETGSRDRERSASNMINVISSQAMVRSPDISAANVLQRMSGVTIQRSNGGDEAYAVIRGMEPRYSNTLLNGIKIASPDNKSRYVQLGIVPSEILSSIEISKSLTPDMEGDATGGTVNMVVKDAPDKTSFKATASIGYSGLFFDEKYVAFSTRDIQDKSPVQRNPPGYQAQPGDFSRSNLTFWSRQALPSTTAGFSFTHRYLHDKLGFVLADNLQNQYYGNISFQATALPLNDTTGQLHPNDANNFKEYTQQLNNGLVAHLDYVINEKNKINLDNFYLYSYLAQTRFDANNILIGTGGTGAGTGQVFNTYTSQTQHLFVENLKLSGQHILSPNFRFDWAGVYSTAGNRQPDVASINTVYLIQNNGVQTGTYFDGISRTWQKNDDKEYSGILNLDYRKRFGSNELQIKAGGLYRYASRNNVQDDYNLIPPATNANGTAASKPLWTGIDNAQWDVFNPSGTTYNPNSYNATETIYDGYGAIRFKALMWEAGGGLRVEHTNDTWNVLQYVAGELINGGQIYQEFLPSGYFKYELANRQYLHFSYYRSITRPNYYELVPTGGSPAVTTGFRTEGNDTLHHSLADNLDIRYEWFPRGDEHLFIGAFYKHIVDPIEIQLTGGTNGGLYVVKPLNSHPATNVGAEMSFTKYWGRFGVTGNYTYTHSTISSDQKTPQAKDVFPTRPMQGQTDHIVNLSLLYKDTKHGSFVQVSYQYQGTTLAETGQYAGADYFQRPMNTLAVSGEKDIRKHFTMFAKANNLLNTPVQQYVQGVLVLKNTYRATYSLGIRYTY</sequence>
<dbReference type="Gene3D" id="2.40.170.20">
    <property type="entry name" value="TonB-dependent receptor, beta-barrel domain"/>
    <property type="match status" value="1"/>
</dbReference>
<evidence type="ECO:0000259" key="5">
    <source>
        <dbReference type="Pfam" id="PF00593"/>
    </source>
</evidence>
<keyword evidence="8" id="KW-1185">Reference proteome</keyword>
<dbReference type="EMBL" id="BMJC01000002">
    <property type="protein sequence ID" value="GGA98016.1"/>
    <property type="molecule type" value="Genomic_DNA"/>
</dbReference>
<reference evidence="7" key="2">
    <citation type="submission" date="2020-09" db="EMBL/GenBank/DDBJ databases">
        <authorList>
            <person name="Sun Q."/>
            <person name="Zhou Y."/>
        </authorList>
    </citation>
    <scope>NUCLEOTIDE SEQUENCE</scope>
    <source>
        <strain evidence="7">CGMCC 1.15448</strain>
    </source>
</reference>
<evidence type="ECO:0000256" key="3">
    <source>
        <dbReference type="ARBA" id="ARBA00023237"/>
    </source>
</evidence>
<evidence type="ECO:0000256" key="1">
    <source>
        <dbReference type="ARBA" id="ARBA00004442"/>
    </source>
</evidence>
<organism evidence="7 8">
    <name type="scientific">Puia dinghuensis</name>
    <dbReference type="NCBI Taxonomy" id="1792502"/>
    <lineage>
        <taxon>Bacteria</taxon>
        <taxon>Pseudomonadati</taxon>
        <taxon>Bacteroidota</taxon>
        <taxon>Chitinophagia</taxon>
        <taxon>Chitinophagales</taxon>
        <taxon>Chitinophagaceae</taxon>
        <taxon>Puia</taxon>
    </lineage>
</organism>
<keyword evidence="3" id="KW-0998">Cell outer membrane</keyword>
<evidence type="ECO:0000259" key="6">
    <source>
        <dbReference type="Pfam" id="PF07715"/>
    </source>
</evidence>
<dbReference type="PANTHER" id="PTHR40980:SF4">
    <property type="entry name" value="TONB-DEPENDENT RECEPTOR-LIKE BETA-BARREL DOMAIN-CONTAINING PROTEIN"/>
    <property type="match status" value="1"/>
</dbReference>
<evidence type="ECO:0000313" key="7">
    <source>
        <dbReference type="EMBL" id="GGA98016.1"/>
    </source>
</evidence>
<gene>
    <name evidence="7" type="ORF">GCM10011511_21660</name>
</gene>
<reference evidence="7" key="1">
    <citation type="journal article" date="2014" name="Int. J. Syst. Evol. Microbiol.">
        <title>Complete genome sequence of Corynebacterium casei LMG S-19264T (=DSM 44701T), isolated from a smear-ripened cheese.</title>
        <authorList>
            <consortium name="US DOE Joint Genome Institute (JGI-PGF)"/>
            <person name="Walter F."/>
            <person name="Albersmeier A."/>
            <person name="Kalinowski J."/>
            <person name="Ruckert C."/>
        </authorList>
    </citation>
    <scope>NUCLEOTIDE SEQUENCE</scope>
    <source>
        <strain evidence="7">CGMCC 1.15448</strain>
    </source>
</reference>
<dbReference type="SUPFAM" id="SSF49452">
    <property type="entry name" value="Starch-binding domain-like"/>
    <property type="match status" value="1"/>
</dbReference>
<dbReference type="InterPro" id="IPR012910">
    <property type="entry name" value="Plug_dom"/>
</dbReference>
<comment type="caution">
    <text evidence="7">The sequence shown here is derived from an EMBL/GenBank/DDBJ whole genome shotgun (WGS) entry which is preliminary data.</text>
</comment>
<comment type="similarity">
    <text evidence="4">Belongs to the TonB-dependent receptor family.</text>
</comment>
<name>A0A8J2XSV0_9BACT</name>
<dbReference type="InterPro" id="IPR000531">
    <property type="entry name" value="Beta-barrel_TonB"/>
</dbReference>
<dbReference type="Proteomes" id="UP000607559">
    <property type="component" value="Unassembled WGS sequence"/>
</dbReference>
<feature type="domain" description="TonB-dependent receptor-like beta-barrel" evidence="5">
    <location>
        <begin position="438"/>
        <end position="828"/>
    </location>
</feature>
<dbReference type="Gene3D" id="2.60.40.1120">
    <property type="entry name" value="Carboxypeptidase-like, regulatory domain"/>
    <property type="match status" value="1"/>
</dbReference>
<keyword evidence="7" id="KW-0675">Receptor</keyword>
<dbReference type="Pfam" id="PF13715">
    <property type="entry name" value="CarbopepD_reg_2"/>
    <property type="match status" value="1"/>
</dbReference>
<keyword evidence="2 4" id="KW-0472">Membrane</keyword>
<dbReference type="GO" id="GO:0030246">
    <property type="term" value="F:carbohydrate binding"/>
    <property type="evidence" value="ECO:0007669"/>
    <property type="project" value="InterPro"/>
</dbReference>
<keyword evidence="4" id="KW-0798">TonB box</keyword>
<dbReference type="InterPro" id="IPR013784">
    <property type="entry name" value="Carb-bd-like_fold"/>
</dbReference>
<evidence type="ECO:0000256" key="4">
    <source>
        <dbReference type="RuleBase" id="RU003357"/>
    </source>
</evidence>
<comment type="subcellular location">
    <subcellularLocation>
        <location evidence="1 4">Cell outer membrane</location>
    </subcellularLocation>
</comment>
<evidence type="ECO:0000256" key="2">
    <source>
        <dbReference type="ARBA" id="ARBA00023136"/>
    </source>
</evidence>
<dbReference type="InterPro" id="IPR036942">
    <property type="entry name" value="Beta-barrel_TonB_sf"/>
</dbReference>
<dbReference type="GO" id="GO:0009279">
    <property type="term" value="C:cell outer membrane"/>
    <property type="evidence" value="ECO:0007669"/>
    <property type="project" value="UniProtKB-SubCell"/>
</dbReference>
<dbReference type="Gene3D" id="2.170.130.10">
    <property type="entry name" value="TonB-dependent receptor, plug domain"/>
    <property type="match status" value="1"/>
</dbReference>
<proteinExistence type="inferred from homology"/>
<evidence type="ECO:0000313" key="8">
    <source>
        <dbReference type="Proteomes" id="UP000607559"/>
    </source>
</evidence>
<dbReference type="SUPFAM" id="SSF56935">
    <property type="entry name" value="Porins"/>
    <property type="match status" value="1"/>
</dbReference>
<protein>
    <submittedName>
        <fullName evidence="7">TonB-dependent receptor</fullName>
    </submittedName>
</protein>
<dbReference type="Pfam" id="PF07715">
    <property type="entry name" value="Plug"/>
    <property type="match status" value="1"/>
</dbReference>
<accession>A0A8J2XSV0</accession>
<dbReference type="InterPro" id="IPR037066">
    <property type="entry name" value="Plug_dom_sf"/>
</dbReference>
<dbReference type="PANTHER" id="PTHR40980">
    <property type="entry name" value="PLUG DOMAIN-CONTAINING PROTEIN"/>
    <property type="match status" value="1"/>
</dbReference>
<dbReference type="Pfam" id="PF00593">
    <property type="entry name" value="TonB_dep_Rec_b-barrel"/>
    <property type="match status" value="1"/>
</dbReference>
<feature type="domain" description="TonB-dependent receptor plug" evidence="6">
    <location>
        <begin position="86"/>
        <end position="191"/>
    </location>
</feature>
<dbReference type="AlphaFoldDB" id="A0A8J2XSV0"/>